<evidence type="ECO:0000313" key="2">
    <source>
        <dbReference type="EMBL" id="CEK49135.1"/>
    </source>
</evidence>
<dbReference type="PANTHER" id="PTHR21193">
    <property type="entry name" value="OXIDOREDUCTASE-LIKE DOMAIN-CONTAINING PROTEIN 1"/>
    <property type="match status" value="1"/>
</dbReference>
<dbReference type="EMBL" id="HACG01002270">
    <property type="protein sequence ID" value="CEK49135.1"/>
    <property type="molecule type" value="Transcribed_RNA"/>
</dbReference>
<accession>A0A0B6Y0S8</accession>
<reference evidence="2" key="1">
    <citation type="submission" date="2014-12" db="EMBL/GenBank/DDBJ databases">
        <title>Insight into the proteome of Arion vulgaris.</title>
        <authorList>
            <person name="Aradska J."/>
            <person name="Bulat T."/>
            <person name="Smidak R."/>
            <person name="Sarate P."/>
            <person name="Gangsoo J."/>
            <person name="Sialana F."/>
            <person name="Bilban M."/>
            <person name="Lubec G."/>
        </authorList>
    </citation>
    <scope>NUCLEOTIDE SEQUENCE</scope>
    <source>
        <tissue evidence="2">Skin</tissue>
    </source>
</reference>
<gene>
    <name evidence="2" type="primary">ORF6556</name>
</gene>
<dbReference type="AlphaFoldDB" id="A0A0B6Y0S8"/>
<dbReference type="PANTHER" id="PTHR21193:SF3">
    <property type="entry name" value="OXIDOREDUCTASE-LIKE DOMAIN-CONTAINING PROTEIN 1"/>
    <property type="match status" value="1"/>
</dbReference>
<protein>
    <recommendedName>
        <fullName evidence="1">Oxidoreductase-like domain-containing protein</fullName>
    </recommendedName>
</protein>
<name>A0A0B6Y0S8_9EUPU</name>
<proteinExistence type="predicted"/>
<dbReference type="InterPro" id="IPR039251">
    <property type="entry name" value="OXLD1"/>
</dbReference>
<dbReference type="InterPro" id="IPR019180">
    <property type="entry name" value="Oxidoreductase-like_N"/>
</dbReference>
<sequence>MCCQRQGLKLFTLIFTRKATILIVEPEIHFWTRSQRVLSYSKCTYSYLPRRLFSSKKDLHNDEKTATATKNVSELKTKHEDSIEHIPDLNKQNCVSDMSALLPDNEKHLEPALSAMMAEKNLPQSALKTIAVVPGKGPPPEPPITCCMSGCANCVWIKYAEELREYYKDGGERAKSALEKIEDPSLRAFVKLELGL</sequence>
<organism evidence="2">
    <name type="scientific">Arion vulgaris</name>
    <dbReference type="NCBI Taxonomy" id="1028688"/>
    <lineage>
        <taxon>Eukaryota</taxon>
        <taxon>Metazoa</taxon>
        <taxon>Spiralia</taxon>
        <taxon>Lophotrochozoa</taxon>
        <taxon>Mollusca</taxon>
        <taxon>Gastropoda</taxon>
        <taxon>Heterobranchia</taxon>
        <taxon>Euthyneura</taxon>
        <taxon>Panpulmonata</taxon>
        <taxon>Eupulmonata</taxon>
        <taxon>Stylommatophora</taxon>
        <taxon>Helicina</taxon>
        <taxon>Arionoidea</taxon>
        <taxon>Arionidae</taxon>
        <taxon>Arion</taxon>
    </lineage>
</organism>
<dbReference type="Pfam" id="PF09791">
    <property type="entry name" value="Oxidored-like"/>
    <property type="match status" value="1"/>
</dbReference>
<evidence type="ECO:0000259" key="1">
    <source>
        <dbReference type="Pfam" id="PF09791"/>
    </source>
</evidence>
<dbReference type="GO" id="GO:0005739">
    <property type="term" value="C:mitochondrion"/>
    <property type="evidence" value="ECO:0007669"/>
    <property type="project" value="TreeGrafter"/>
</dbReference>
<feature type="domain" description="Oxidoreductase-like" evidence="1">
    <location>
        <begin position="138"/>
        <end position="168"/>
    </location>
</feature>